<evidence type="ECO:0000256" key="3">
    <source>
        <dbReference type="ARBA" id="ARBA00022723"/>
    </source>
</evidence>
<feature type="binding site" evidence="9">
    <location>
        <position position="169"/>
    </location>
    <ligand>
        <name>2-[(2R,5Z)-2-carboxy-4-methylthiazol-5(2H)-ylidene]ethyl phosphate</name>
        <dbReference type="ChEBI" id="CHEBI:62899"/>
    </ligand>
</feature>
<feature type="binding site" evidence="9">
    <location>
        <begin position="37"/>
        <end position="41"/>
    </location>
    <ligand>
        <name>4-amino-2-methyl-5-(diphosphooxymethyl)pyrimidine</name>
        <dbReference type="ChEBI" id="CHEBI:57841"/>
    </ligand>
</feature>
<dbReference type="EMBL" id="JBHSDT010000003">
    <property type="protein sequence ID" value="MFC4402093.1"/>
    <property type="molecule type" value="Genomic_DNA"/>
</dbReference>
<evidence type="ECO:0000256" key="7">
    <source>
        <dbReference type="ARBA" id="ARBA00047851"/>
    </source>
</evidence>
<dbReference type="SUPFAM" id="SSF51391">
    <property type="entry name" value="Thiamin phosphate synthase"/>
    <property type="match status" value="1"/>
</dbReference>
<dbReference type="PANTHER" id="PTHR20857">
    <property type="entry name" value="THIAMINE-PHOSPHATE PYROPHOSPHORYLASE"/>
    <property type="match status" value="1"/>
</dbReference>
<evidence type="ECO:0000256" key="5">
    <source>
        <dbReference type="ARBA" id="ARBA00022977"/>
    </source>
</evidence>
<proteinExistence type="inferred from homology"/>
<accession>A0ABV8WSJ6</accession>
<feature type="binding site" evidence="9">
    <location>
        <position position="92"/>
    </location>
    <ligand>
        <name>Mg(2+)</name>
        <dbReference type="ChEBI" id="CHEBI:18420"/>
    </ligand>
</feature>
<dbReference type="HAMAP" id="MF_00097">
    <property type="entry name" value="TMP_synthase"/>
    <property type="match status" value="1"/>
</dbReference>
<dbReference type="Proteomes" id="UP001595882">
    <property type="component" value="Unassembled WGS sequence"/>
</dbReference>
<keyword evidence="4 9" id="KW-0460">Magnesium</keyword>
<feature type="binding site" evidence="9">
    <location>
        <position position="72"/>
    </location>
    <ligand>
        <name>4-amino-2-methyl-5-(diphosphooxymethyl)pyrimidine</name>
        <dbReference type="ChEBI" id="CHEBI:57841"/>
    </ligand>
</feature>
<evidence type="ECO:0000256" key="2">
    <source>
        <dbReference type="ARBA" id="ARBA00022679"/>
    </source>
</evidence>
<comment type="caution">
    <text evidence="13">The sequence shown here is derived from an EMBL/GenBank/DDBJ whole genome shotgun (WGS) entry which is preliminary data.</text>
</comment>
<evidence type="ECO:0000256" key="1">
    <source>
        <dbReference type="ARBA" id="ARBA00005165"/>
    </source>
</evidence>
<feature type="binding site" evidence="9">
    <location>
        <position position="111"/>
    </location>
    <ligand>
        <name>4-amino-2-methyl-5-(diphosphooxymethyl)pyrimidine</name>
        <dbReference type="ChEBI" id="CHEBI:57841"/>
    </ligand>
</feature>
<comment type="catalytic activity">
    <reaction evidence="8 9 10">
        <text>2-[(2R,5Z)-2-carboxy-4-methylthiazol-5(2H)-ylidene]ethyl phosphate + 4-amino-2-methyl-5-(diphosphooxymethyl)pyrimidine + 2 H(+) = thiamine phosphate + CO2 + diphosphate</text>
        <dbReference type="Rhea" id="RHEA:47844"/>
        <dbReference type="ChEBI" id="CHEBI:15378"/>
        <dbReference type="ChEBI" id="CHEBI:16526"/>
        <dbReference type="ChEBI" id="CHEBI:33019"/>
        <dbReference type="ChEBI" id="CHEBI:37575"/>
        <dbReference type="ChEBI" id="CHEBI:57841"/>
        <dbReference type="ChEBI" id="CHEBI:62899"/>
        <dbReference type="EC" id="2.5.1.3"/>
    </reaction>
</comment>
<dbReference type="CDD" id="cd00564">
    <property type="entry name" value="TMP_TenI"/>
    <property type="match status" value="1"/>
</dbReference>
<evidence type="ECO:0000313" key="13">
    <source>
        <dbReference type="EMBL" id="MFC4402093.1"/>
    </source>
</evidence>
<dbReference type="InterPro" id="IPR022998">
    <property type="entry name" value="ThiamineP_synth_TenI"/>
</dbReference>
<comment type="catalytic activity">
    <reaction evidence="7 9 10">
        <text>2-(2-carboxy-4-methylthiazol-5-yl)ethyl phosphate + 4-amino-2-methyl-5-(diphosphooxymethyl)pyrimidine + 2 H(+) = thiamine phosphate + CO2 + diphosphate</text>
        <dbReference type="Rhea" id="RHEA:47848"/>
        <dbReference type="ChEBI" id="CHEBI:15378"/>
        <dbReference type="ChEBI" id="CHEBI:16526"/>
        <dbReference type="ChEBI" id="CHEBI:33019"/>
        <dbReference type="ChEBI" id="CHEBI:37575"/>
        <dbReference type="ChEBI" id="CHEBI:57841"/>
        <dbReference type="ChEBI" id="CHEBI:62890"/>
        <dbReference type="EC" id="2.5.1.3"/>
    </reaction>
</comment>
<dbReference type="EC" id="2.5.1.3" evidence="9"/>
<dbReference type="NCBIfam" id="TIGR00693">
    <property type="entry name" value="thiE"/>
    <property type="match status" value="1"/>
</dbReference>
<feature type="domain" description="Thiamine phosphate synthase/TenI" evidence="12">
    <location>
        <begin position="8"/>
        <end position="192"/>
    </location>
</feature>
<comment type="catalytic activity">
    <reaction evidence="6 9 10">
        <text>4-methyl-5-(2-phosphooxyethyl)-thiazole + 4-amino-2-methyl-5-(diphosphooxymethyl)pyrimidine + H(+) = thiamine phosphate + diphosphate</text>
        <dbReference type="Rhea" id="RHEA:22328"/>
        <dbReference type="ChEBI" id="CHEBI:15378"/>
        <dbReference type="ChEBI" id="CHEBI:33019"/>
        <dbReference type="ChEBI" id="CHEBI:37575"/>
        <dbReference type="ChEBI" id="CHEBI:57841"/>
        <dbReference type="ChEBI" id="CHEBI:58296"/>
        <dbReference type="EC" id="2.5.1.3"/>
    </reaction>
</comment>
<sequence>MNPELLQVYFIMGSNNTQRDPLIVLEDALIGGITLFQFREKGKEALTGKNKRNLAIEMKRLCHKYNVPFIINDEVDLALEVEADGVHVGQDDEPLVDLKKRCPQDWIFGVSATNEAEAYQAMQDGADYIGVGPIYGTQTKEDAKQPIGEEGLASIRSIVGGIPVVAIGGIKLSHVFRLRRAGADGVSVISAISLAEKPTETAELFRKYAEFMPSYSKCMQ</sequence>
<dbReference type="InterPro" id="IPR034291">
    <property type="entry name" value="TMP_synthase"/>
</dbReference>
<evidence type="ECO:0000256" key="10">
    <source>
        <dbReference type="RuleBase" id="RU003826"/>
    </source>
</evidence>
<evidence type="ECO:0000313" key="14">
    <source>
        <dbReference type="Proteomes" id="UP001595882"/>
    </source>
</evidence>
<organism evidence="13 14">
    <name type="scientific">Gracilibacillus xinjiangensis</name>
    <dbReference type="NCBI Taxonomy" id="1193282"/>
    <lineage>
        <taxon>Bacteria</taxon>
        <taxon>Bacillati</taxon>
        <taxon>Bacillota</taxon>
        <taxon>Bacilli</taxon>
        <taxon>Bacillales</taxon>
        <taxon>Bacillaceae</taxon>
        <taxon>Gracilibacillus</taxon>
    </lineage>
</organism>
<comment type="cofactor">
    <cofactor evidence="9">
        <name>Mg(2+)</name>
        <dbReference type="ChEBI" id="CHEBI:18420"/>
    </cofactor>
    <text evidence="9">Binds 1 Mg(2+) ion per subunit.</text>
</comment>
<dbReference type="GO" id="GO:0004789">
    <property type="term" value="F:thiamine-phosphate diphosphorylase activity"/>
    <property type="evidence" value="ECO:0007669"/>
    <property type="project" value="UniProtKB-EC"/>
</dbReference>
<comment type="pathway">
    <text evidence="1 9 11">Cofactor biosynthesis; thiamine diphosphate biosynthesis; thiamine phosphate from 4-amino-2-methyl-5-diphosphomethylpyrimidine and 4-methyl-5-(2-phosphoethyl)-thiazole: step 1/1.</text>
</comment>
<dbReference type="RefSeq" id="WP_390249350.1">
    <property type="nucleotide sequence ID" value="NZ_JBHSDT010000003.1"/>
</dbReference>
<evidence type="ECO:0000256" key="9">
    <source>
        <dbReference type="HAMAP-Rule" id="MF_00097"/>
    </source>
</evidence>
<feature type="binding site" evidence="9">
    <location>
        <begin position="137"/>
        <end position="139"/>
    </location>
    <ligand>
        <name>2-[(2R,5Z)-2-carboxy-4-methylthiazol-5(2H)-ylidene]ethyl phosphate</name>
        <dbReference type="ChEBI" id="CHEBI:62899"/>
    </ligand>
</feature>
<feature type="binding site" evidence="9">
    <location>
        <position position="73"/>
    </location>
    <ligand>
        <name>Mg(2+)</name>
        <dbReference type="ChEBI" id="CHEBI:18420"/>
    </ligand>
</feature>
<dbReference type="InterPro" id="IPR036206">
    <property type="entry name" value="ThiamineP_synth_sf"/>
</dbReference>
<reference evidence="14" key="1">
    <citation type="journal article" date="2019" name="Int. J. Syst. Evol. Microbiol.">
        <title>The Global Catalogue of Microorganisms (GCM) 10K type strain sequencing project: providing services to taxonomists for standard genome sequencing and annotation.</title>
        <authorList>
            <consortium name="The Broad Institute Genomics Platform"/>
            <consortium name="The Broad Institute Genome Sequencing Center for Infectious Disease"/>
            <person name="Wu L."/>
            <person name="Ma J."/>
        </authorList>
    </citation>
    <scope>NUCLEOTIDE SEQUENCE [LARGE SCALE GENOMIC DNA]</scope>
    <source>
        <strain evidence="14">CCUG 37865</strain>
    </source>
</reference>
<dbReference type="InterPro" id="IPR013785">
    <property type="entry name" value="Aldolase_TIM"/>
</dbReference>
<evidence type="ECO:0000259" key="12">
    <source>
        <dbReference type="Pfam" id="PF02581"/>
    </source>
</evidence>
<name>A0ABV8WSJ6_9BACI</name>
<feature type="binding site" evidence="9">
    <location>
        <position position="140"/>
    </location>
    <ligand>
        <name>4-amino-2-methyl-5-(diphosphooxymethyl)pyrimidine</name>
        <dbReference type="ChEBI" id="CHEBI:57841"/>
    </ligand>
</feature>
<keyword evidence="2 9" id="KW-0808">Transferase</keyword>
<comment type="function">
    <text evidence="9">Condenses 4-methyl-5-(beta-hydroxyethyl)thiazole monophosphate (THZ-P) and 2-methyl-4-amino-5-hydroxymethyl pyrimidine pyrophosphate (HMP-PP) to form thiamine monophosphate (TMP).</text>
</comment>
<comment type="similarity">
    <text evidence="9 10">Belongs to the thiamine-phosphate synthase family.</text>
</comment>
<keyword evidence="5 9" id="KW-0784">Thiamine biosynthesis</keyword>
<feature type="binding site" evidence="9">
    <location>
        <begin position="189"/>
        <end position="190"/>
    </location>
    <ligand>
        <name>2-[(2R,5Z)-2-carboxy-4-methylthiazol-5(2H)-ylidene]ethyl phosphate</name>
        <dbReference type="ChEBI" id="CHEBI:62899"/>
    </ligand>
</feature>
<evidence type="ECO:0000256" key="8">
    <source>
        <dbReference type="ARBA" id="ARBA00047883"/>
    </source>
</evidence>
<evidence type="ECO:0000256" key="11">
    <source>
        <dbReference type="RuleBase" id="RU004253"/>
    </source>
</evidence>
<keyword evidence="14" id="KW-1185">Reference proteome</keyword>
<dbReference type="Gene3D" id="3.20.20.70">
    <property type="entry name" value="Aldolase class I"/>
    <property type="match status" value="1"/>
</dbReference>
<evidence type="ECO:0000256" key="4">
    <source>
        <dbReference type="ARBA" id="ARBA00022842"/>
    </source>
</evidence>
<dbReference type="PANTHER" id="PTHR20857:SF15">
    <property type="entry name" value="THIAMINE-PHOSPHATE SYNTHASE"/>
    <property type="match status" value="1"/>
</dbReference>
<dbReference type="Pfam" id="PF02581">
    <property type="entry name" value="TMP-TENI"/>
    <property type="match status" value="1"/>
</dbReference>
<evidence type="ECO:0000256" key="6">
    <source>
        <dbReference type="ARBA" id="ARBA00047334"/>
    </source>
</evidence>
<protein>
    <recommendedName>
        <fullName evidence="9">Thiamine-phosphate synthase</fullName>
        <shortName evidence="9">TP synthase</shortName>
        <shortName evidence="9">TPS</shortName>
        <ecNumber evidence="9">2.5.1.3</ecNumber>
    </recommendedName>
    <alternativeName>
        <fullName evidence="9">Thiamine-phosphate pyrophosphorylase</fullName>
        <shortName evidence="9">TMP pyrophosphorylase</shortName>
        <shortName evidence="9">TMP-PPase</shortName>
    </alternativeName>
</protein>
<gene>
    <name evidence="9 13" type="primary">thiE</name>
    <name evidence="13" type="ORF">ACFOY7_03280</name>
</gene>
<keyword evidence="3 9" id="KW-0479">Metal-binding</keyword>